<gene>
    <name evidence="8" type="ORF">SLNWT_7080</name>
</gene>
<keyword evidence="5" id="KW-0812">Transmembrane</keyword>
<evidence type="ECO:0000256" key="5">
    <source>
        <dbReference type="SAM" id="Phobius"/>
    </source>
</evidence>
<evidence type="ECO:0000313" key="9">
    <source>
        <dbReference type="Proteomes" id="UP000031523"/>
    </source>
</evidence>
<keyword evidence="5" id="KW-0472">Membrane</keyword>
<dbReference type="GO" id="GO:0005975">
    <property type="term" value="P:carbohydrate metabolic process"/>
    <property type="evidence" value="ECO:0007669"/>
    <property type="project" value="UniProtKB-ARBA"/>
</dbReference>
<evidence type="ECO:0000259" key="7">
    <source>
        <dbReference type="Pfam" id="PF17802"/>
    </source>
</evidence>
<dbReference type="PANTHER" id="PTHR36108">
    <property type="entry name" value="COLOSSIN-B-RELATED"/>
    <property type="match status" value="1"/>
</dbReference>
<organism evidence="8 9">
    <name type="scientific">Streptomyces albus (strain ATCC 21838 / DSM 41398 / FERM P-419 / JCM 4703 / NBRC 107858)</name>
    <dbReference type="NCBI Taxonomy" id="1081613"/>
    <lineage>
        <taxon>Bacteria</taxon>
        <taxon>Bacillati</taxon>
        <taxon>Actinomycetota</taxon>
        <taxon>Actinomycetes</taxon>
        <taxon>Kitasatosporales</taxon>
        <taxon>Streptomycetaceae</taxon>
        <taxon>Streptomyces</taxon>
    </lineage>
</organism>
<evidence type="ECO:0000256" key="1">
    <source>
        <dbReference type="ARBA" id="ARBA00007257"/>
    </source>
</evidence>
<feature type="compositionally biased region" description="Polar residues" evidence="4">
    <location>
        <begin position="217"/>
        <end position="227"/>
    </location>
</feature>
<comment type="similarity">
    <text evidence="1">Belongs to the serine-aspartate repeat-containing protein (SDr) family.</text>
</comment>
<keyword evidence="3 6" id="KW-0732">Signal</keyword>
<keyword evidence="9" id="KW-1185">Reference proteome</keyword>
<evidence type="ECO:0000256" key="3">
    <source>
        <dbReference type="ARBA" id="ARBA00022729"/>
    </source>
</evidence>
<dbReference type="KEGG" id="sals:SLNWT_7080"/>
<reference evidence="8 9" key="1">
    <citation type="submission" date="2015-01" db="EMBL/GenBank/DDBJ databases">
        <title>Enhanced salinomycin production by adjusting the supply of polyketide extender units in Streptomyce albus DSM 41398.</title>
        <authorList>
            <person name="Lu C."/>
        </authorList>
    </citation>
    <scope>NUCLEOTIDE SEQUENCE [LARGE SCALE GENOMIC DNA]</scope>
    <source>
        <strain evidence="9">ATCC 21838 / DSM 41398 / FERM P-419 / JCM 4703 / NBRC 107858</strain>
    </source>
</reference>
<dbReference type="InterPro" id="IPR041033">
    <property type="entry name" value="SpaA_PFL_dom_1"/>
</dbReference>
<dbReference type="Pfam" id="PF17802">
    <property type="entry name" value="SpaA"/>
    <property type="match status" value="2"/>
</dbReference>
<dbReference type="SUPFAM" id="SSF49478">
    <property type="entry name" value="Cna protein B-type domain"/>
    <property type="match status" value="1"/>
</dbReference>
<proteinExistence type="inferred from homology"/>
<evidence type="ECO:0000256" key="6">
    <source>
        <dbReference type="SAM" id="SignalP"/>
    </source>
</evidence>
<keyword evidence="5" id="KW-1133">Transmembrane helix</keyword>
<evidence type="ECO:0000313" key="8">
    <source>
        <dbReference type="EMBL" id="AJE87456.1"/>
    </source>
</evidence>
<name>A0A0B5F9E3_STRA4</name>
<dbReference type="Gene3D" id="2.60.40.10">
    <property type="entry name" value="Immunoglobulins"/>
    <property type="match status" value="2"/>
</dbReference>
<dbReference type="InterPro" id="IPR013783">
    <property type="entry name" value="Ig-like_fold"/>
</dbReference>
<feature type="chain" id="PRO_5002101563" description="SpaA-like prealbumin fold domain-containing protein" evidence="6">
    <location>
        <begin position="28"/>
        <end position="329"/>
    </location>
</feature>
<dbReference type="PANTHER" id="PTHR36108:SF13">
    <property type="entry name" value="COLOSSIN-B-RELATED"/>
    <property type="match status" value="1"/>
</dbReference>
<feature type="transmembrane region" description="Helical" evidence="5">
    <location>
        <begin position="295"/>
        <end position="314"/>
    </location>
</feature>
<evidence type="ECO:0000256" key="4">
    <source>
        <dbReference type="SAM" id="MobiDB-lite"/>
    </source>
</evidence>
<dbReference type="AlphaFoldDB" id="A0A0B5F9E3"/>
<dbReference type="Proteomes" id="UP000031523">
    <property type="component" value="Chromosome"/>
</dbReference>
<sequence length="329" mass="33044">MHAPLVRTAALIIVGTGILTWAPAANAQPLEPTPAASADPAETPNPGSIEITTKDTAGELLSGAAFLLLDATGQETARGETDAQGKLTFPDLTPGVYRLTETASGSPIHEVVADQDVIVTPGASTRLTITDPFKPAKILLQTRDNKTGKLLPGATVNIGTGGKTLLTLTTGSKGTASGTLPVSSRTTQFWAKEIKAPAGYDLTKATKTFTAGPGAPTTVTLTNSKTASEPKPDPSGKPVPTPGKPSKGRGGATPSMSGTDSPGPGSAVPATPAGAFATKTPTGALAHTGAEPAPWLIAGTAALIAVGGGVLLLARRSRINGRADDSTKR</sequence>
<evidence type="ECO:0000256" key="2">
    <source>
        <dbReference type="ARBA" id="ARBA00022525"/>
    </source>
</evidence>
<accession>A0A0B5F9E3</accession>
<protein>
    <recommendedName>
        <fullName evidence="7">SpaA-like prealbumin fold domain-containing protein</fullName>
    </recommendedName>
</protein>
<keyword evidence="2" id="KW-0964">Secreted</keyword>
<feature type="domain" description="SpaA-like prealbumin fold" evidence="7">
    <location>
        <begin position="47"/>
        <end position="104"/>
    </location>
</feature>
<feature type="domain" description="SpaA-like prealbumin fold" evidence="7">
    <location>
        <begin position="139"/>
        <end position="224"/>
    </location>
</feature>
<feature type="region of interest" description="Disordered" evidence="4">
    <location>
        <begin position="207"/>
        <end position="280"/>
    </location>
</feature>
<feature type="signal peptide" evidence="6">
    <location>
        <begin position="1"/>
        <end position="27"/>
    </location>
</feature>
<dbReference type="EMBL" id="CP010519">
    <property type="protein sequence ID" value="AJE87456.1"/>
    <property type="molecule type" value="Genomic_DNA"/>
</dbReference>